<evidence type="ECO:0008006" key="4">
    <source>
        <dbReference type="Google" id="ProtNLM"/>
    </source>
</evidence>
<gene>
    <name evidence="2" type="ORF">UR52_C0002G0102</name>
</gene>
<dbReference type="PROSITE" id="PS00409">
    <property type="entry name" value="PROKAR_NTER_METHYL"/>
    <property type="match status" value="1"/>
</dbReference>
<dbReference type="AlphaFoldDB" id="A0A0G0ASJ8"/>
<sequence>MPKIHNHIQNQGFTLVEVIVAAFIFVVISAGTAIFSVYFLRNYSFSFEENQAVGQAQNTLTTLVREIREARFAEDGAWAITQADDNIFVFYSDVTNDSRPDRIRYFLDGTELKKGVIEPTAVPVTYPTASEKIYIIADNVDNQSTPIFRYYNGNWPSDTTNNPLTVGQRILNTRLVKIYIRININSNTGALPFEMTEDVQIRSLKDNL</sequence>
<comment type="caution">
    <text evidence="2">The sequence shown here is derived from an EMBL/GenBank/DDBJ whole genome shotgun (WGS) entry which is preliminary data.</text>
</comment>
<evidence type="ECO:0000313" key="2">
    <source>
        <dbReference type="EMBL" id="KKP59874.1"/>
    </source>
</evidence>
<name>A0A0G0ASJ8_9BACT</name>
<dbReference type="Pfam" id="PF07963">
    <property type="entry name" value="N_methyl"/>
    <property type="match status" value="1"/>
</dbReference>
<keyword evidence="1" id="KW-0812">Transmembrane</keyword>
<feature type="transmembrane region" description="Helical" evidence="1">
    <location>
        <begin position="12"/>
        <end position="40"/>
    </location>
</feature>
<keyword evidence="1" id="KW-1133">Transmembrane helix</keyword>
<keyword evidence="1" id="KW-0472">Membrane</keyword>
<dbReference type="Proteomes" id="UP000034176">
    <property type="component" value="Unassembled WGS sequence"/>
</dbReference>
<evidence type="ECO:0000313" key="3">
    <source>
        <dbReference type="Proteomes" id="UP000034176"/>
    </source>
</evidence>
<dbReference type="InterPro" id="IPR012902">
    <property type="entry name" value="N_methyl_site"/>
</dbReference>
<reference evidence="2 3" key="1">
    <citation type="journal article" date="2015" name="Nature">
        <title>rRNA introns, odd ribosomes, and small enigmatic genomes across a large radiation of phyla.</title>
        <authorList>
            <person name="Brown C.T."/>
            <person name="Hug L.A."/>
            <person name="Thomas B.C."/>
            <person name="Sharon I."/>
            <person name="Castelle C.J."/>
            <person name="Singh A."/>
            <person name="Wilkins M.J."/>
            <person name="Williams K.H."/>
            <person name="Banfield J.F."/>
        </authorList>
    </citation>
    <scope>NUCLEOTIDE SEQUENCE [LARGE SCALE GENOMIC DNA]</scope>
</reference>
<proteinExistence type="predicted"/>
<accession>A0A0G0ASJ8</accession>
<dbReference type="EMBL" id="LBPN01000002">
    <property type="protein sequence ID" value="KKP59874.1"/>
    <property type="molecule type" value="Genomic_DNA"/>
</dbReference>
<organism evidence="2 3">
    <name type="scientific">Candidatus Gottesmanbacteria bacterium GW2011_GWA1_34_13</name>
    <dbReference type="NCBI Taxonomy" id="1618434"/>
    <lineage>
        <taxon>Bacteria</taxon>
        <taxon>Candidatus Gottesmaniibacteriota</taxon>
    </lineage>
</organism>
<dbReference type="NCBIfam" id="TIGR02532">
    <property type="entry name" value="IV_pilin_GFxxxE"/>
    <property type="match status" value="1"/>
</dbReference>
<evidence type="ECO:0000256" key="1">
    <source>
        <dbReference type="SAM" id="Phobius"/>
    </source>
</evidence>
<protein>
    <recommendedName>
        <fullName evidence="4">Prepilin-type N-terminal cleavage/methylation domain-containing protein</fullName>
    </recommendedName>
</protein>
<dbReference type="STRING" id="1618434.UR52_C0002G0102"/>